<proteinExistence type="predicted"/>
<feature type="domain" description="Alpha/beta hydrolase fold-3" evidence="1">
    <location>
        <begin position="1"/>
        <end position="40"/>
    </location>
</feature>
<accession>A0A6J7IHM6</accession>
<dbReference type="GO" id="GO:0016787">
    <property type="term" value="F:hydrolase activity"/>
    <property type="evidence" value="ECO:0007669"/>
    <property type="project" value="InterPro"/>
</dbReference>
<sequence length="65" mass="7147">MVTAEFDPLRDEGDAYAERLASSGVPVEHRRVSGMIHGFMQYGSLVPEVMTEIDLVGARLRKALA</sequence>
<dbReference type="AlphaFoldDB" id="A0A6J7IHM6"/>
<protein>
    <submittedName>
        <fullName evidence="2">Unannotated protein</fullName>
    </submittedName>
</protein>
<dbReference type="SUPFAM" id="SSF53474">
    <property type="entry name" value="alpha/beta-Hydrolases"/>
    <property type="match status" value="1"/>
</dbReference>
<gene>
    <name evidence="2" type="ORF">UFOPK3543_02637</name>
</gene>
<evidence type="ECO:0000259" key="1">
    <source>
        <dbReference type="Pfam" id="PF07859"/>
    </source>
</evidence>
<dbReference type="InterPro" id="IPR029058">
    <property type="entry name" value="AB_hydrolase_fold"/>
</dbReference>
<evidence type="ECO:0000313" key="2">
    <source>
        <dbReference type="EMBL" id="CAB4930678.1"/>
    </source>
</evidence>
<organism evidence="2">
    <name type="scientific">freshwater metagenome</name>
    <dbReference type="NCBI Taxonomy" id="449393"/>
    <lineage>
        <taxon>unclassified sequences</taxon>
        <taxon>metagenomes</taxon>
        <taxon>ecological metagenomes</taxon>
    </lineage>
</organism>
<dbReference type="EMBL" id="CAFBMH010000140">
    <property type="protein sequence ID" value="CAB4930678.1"/>
    <property type="molecule type" value="Genomic_DNA"/>
</dbReference>
<name>A0A6J7IHM6_9ZZZZ</name>
<dbReference type="Gene3D" id="3.40.50.1820">
    <property type="entry name" value="alpha/beta hydrolase"/>
    <property type="match status" value="1"/>
</dbReference>
<dbReference type="InterPro" id="IPR013094">
    <property type="entry name" value="AB_hydrolase_3"/>
</dbReference>
<dbReference type="Pfam" id="PF07859">
    <property type="entry name" value="Abhydrolase_3"/>
    <property type="match status" value="1"/>
</dbReference>
<reference evidence="2" key="1">
    <citation type="submission" date="2020-05" db="EMBL/GenBank/DDBJ databases">
        <authorList>
            <person name="Chiriac C."/>
            <person name="Salcher M."/>
            <person name="Ghai R."/>
            <person name="Kavagutti S V."/>
        </authorList>
    </citation>
    <scope>NUCLEOTIDE SEQUENCE</scope>
</reference>